<evidence type="ECO:0000256" key="8">
    <source>
        <dbReference type="ARBA" id="ARBA00023273"/>
    </source>
</evidence>
<evidence type="ECO:0000313" key="14">
    <source>
        <dbReference type="Proteomes" id="UP001233172"/>
    </source>
</evidence>
<comment type="subcellular location">
    <subcellularLocation>
        <location evidence="1">Cytoplasm</location>
        <location evidence="1">Cytoskeleton</location>
        <location evidence="1">Cilium basal body</location>
    </subcellularLocation>
</comment>
<evidence type="ECO:0000256" key="10">
    <source>
        <dbReference type="SAM" id="Coils"/>
    </source>
</evidence>
<keyword evidence="6" id="KW-0969">Cilium</keyword>
<protein>
    <recommendedName>
        <fullName evidence="3">Basal body-orientation factor 1</fullName>
    </recommendedName>
    <alternativeName>
        <fullName evidence="9">Coiled-coil domain-containing protein 176</fullName>
    </alternativeName>
</protein>
<dbReference type="PANTHER" id="PTHR14845">
    <property type="entry name" value="COILED-COIL DOMAIN-CONTAINING 166"/>
    <property type="match status" value="1"/>
</dbReference>
<dbReference type="Pfam" id="PF14988">
    <property type="entry name" value="DUF4515"/>
    <property type="match status" value="1"/>
</dbReference>
<reference evidence="13" key="1">
    <citation type="journal article" date="2023" name="PLoS Negl. Trop. Dis.">
        <title>A genome sequence for Biomphalaria pfeifferi, the major vector snail for the human-infecting parasite Schistosoma mansoni.</title>
        <authorList>
            <person name="Bu L."/>
            <person name="Lu L."/>
            <person name="Laidemitt M.R."/>
            <person name="Zhang S.M."/>
            <person name="Mutuku M."/>
            <person name="Mkoji G."/>
            <person name="Steinauer M."/>
            <person name="Loker E.S."/>
        </authorList>
    </citation>
    <scope>NUCLEOTIDE SEQUENCE</scope>
    <source>
        <strain evidence="13">KasaAsao</strain>
    </source>
</reference>
<feature type="region of interest" description="Disordered" evidence="11">
    <location>
        <begin position="1"/>
        <end position="28"/>
    </location>
</feature>
<dbReference type="PANTHER" id="PTHR14845:SF5">
    <property type="entry name" value="BASAL BODY-ORIENTATION FACTOR 1"/>
    <property type="match status" value="1"/>
</dbReference>
<comment type="caution">
    <text evidence="13">The sequence shown here is derived from an EMBL/GenBank/DDBJ whole genome shotgun (WGS) entry which is preliminary data.</text>
</comment>
<keyword evidence="14" id="KW-1185">Reference proteome</keyword>
<evidence type="ECO:0000256" key="7">
    <source>
        <dbReference type="ARBA" id="ARBA00023212"/>
    </source>
</evidence>
<sequence length="539" mass="62774">MPKKGKKGKGKKGKKGKKGQRKEKKESIAALAAANSKVWETRLDIAEQSKEEYRKNARRLLLENDALQNQMYQTERDTIDVVTYLKQQDQEKEAQLERQQQQIRELKKDHHVETEKIVNDFSQKLNELEVKLSEKTREVELMHSELKLVKEFRRKRSQMQKDLEDIKEAMHNAGREHKATLARMEQKFFDEKMRLQQEANQKIAELAGKAHTEAIVNLDETTKSVYKENVRLTEALNYHMKEGEILKKERDKLLEENAILKEEKEVADLMIKEKVAQSRQQKDQIKQLTENVEVLEKALNHFVKEFETEKRAIVKRGETENQAAKVELVKLQRTIELKTREMNKVKKLAKNILDERTELERFFLTSLEEVKAEVAANQEQYRKDANAAYRQKMLAAHVGKGDFPKIRTFNHYENSTNSVFHDIEAAEMLYDTAGKVDISDLTWEQKERVLRYLFAKMNGNKIRRYNLLPSISPKNEPPLSITQGESTVEQKDATGQTFLTQAHIDMVNQFQSLNQSESQAFIDMGNQFPSLNQSESQPA</sequence>
<proteinExistence type="inferred from homology"/>
<evidence type="ECO:0000256" key="3">
    <source>
        <dbReference type="ARBA" id="ARBA00015392"/>
    </source>
</evidence>
<name>A0AAD8B2I9_BIOPF</name>
<keyword evidence="4" id="KW-0963">Cytoplasm</keyword>
<feature type="compositionally biased region" description="Basic residues" evidence="11">
    <location>
        <begin position="1"/>
        <end position="22"/>
    </location>
</feature>
<comment type="similarity">
    <text evidence="2">Belongs to the BBOF1 family.</text>
</comment>
<keyword evidence="7" id="KW-0206">Cytoskeleton</keyword>
<evidence type="ECO:0000259" key="12">
    <source>
        <dbReference type="Pfam" id="PF14988"/>
    </source>
</evidence>
<dbReference type="InterPro" id="IPR032777">
    <property type="entry name" value="DUF4515"/>
</dbReference>
<feature type="coiled-coil region" evidence="10">
    <location>
        <begin position="36"/>
        <end position="176"/>
    </location>
</feature>
<keyword evidence="5 10" id="KW-0175">Coiled coil</keyword>
<reference evidence="13" key="2">
    <citation type="submission" date="2023-04" db="EMBL/GenBank/DDBJ databases">
        <authorList>
            <person name="Bu L."/>
            <person name="Lu L."/>
            <person name="Laidemitt M.R."/>
            <person name="Zhang S.M."/>
            <person name="Mutuku M."/>
            <person name="Mkoji G."/>
            <person name="Steinauer M."/>
            <person name="Loker E.S."/>
        </authorList>
    </citation>
    <scope>NUCLEOTIDE SEQUENCE</scope>
    <source>
        <strain evidence="13">KasaAsao</strain>
        <tissue evidence="13">Whole Snail</tissue>
    </source>
</reference>
<organism evidence="13 14">
    <name type="scientific">Biomphalaria pfeifferi</name>
    <name type="common">Bloodfluke planorb</name>
    <name type="synonym">Freshwater snail</name>
    <dbReference type="NCBI Taxonomy" id="112525"/>
    <lineage>
        <taxon>Eukaryota</taxon>
        <taxon>Metazoa</taxon>
        <taxon>Spiralia</taxon>
        <taxon>Lophotrochozoa</taxon>
        <taxon>Mollusca</taxon>
        <taxon>Gastropoda</taxon>
        <taxon>Heterobranchia</taxon>
        <taxon>Euthyneura</taxon>
        <taxon>Panpulmonata</taxon>
        <taxon>Hygrophila</taxon>
        <taxon>Lymnaeoidea</taxon>
        <taxon>Planorbidae</taxon>
        <taxon>Biomphalaria</taxon>
    </lineage>
</organism>
<evidence type="ECO:0000256" key="4">
    <source>
        <dbReference type="ARBA" id="ARBA00022490"/>
    </source>
</evidence>
<dbReference type="EMBL" id="JASAOG010000159">
    <property type="protein sequence ID" value="KAK0046843.1"/>
    <property type="molecule type" value="Genomic_DNA"/>
</dbReference>
<feature type="coiled-coil region" evidence="10">
    <location>
        <begin position="243"/>
        <end position="348"/>
    </location>
</feature>
<evidence type="ECO:0000256" key="6">
    <source>
        <dbReference type="ARBA" id="ARBA00023069"/>
    </source>
</evidence>
<evidence type="ECO:0000256" key="2">
    <source>
        <dbReference type="ARBA" id="ARBA00007508"/>
    </source>
</evidence>
<accession>A0AAD8B2I9</accession>
<feature type="domain" description="DUF4515" evidence="12">
    <location>
        <begin position="81"/>
        <end position="269"/>
    </location>
</feature>
<evidence type="ECO:0000313" key="13">
    <source>
        <dbReference type="EMBL" id="KAK0046843.1"/>
    </source>
</evidence>
<evidence type="ECO:0000256" key="11">
    <source>
        <dbReference type="SAM" id="MobiDB-lite"/>
    </source>
</evidence>
<dbReference type="Proteomes" id="UP001233172">
    <property type="component" value="Unassembled WGS sequence"/>
</dbReference>
<keyword evidence="8" id="KW-0966">Cell projection</keyword>
<evidence type="ECO:0000256" key="5">
    <source>
        <dbReference type="ARBA" id="ARBA00023054"/>
    </source>
</evidence>
<evidence type="ECO:0000256" key="9">
    <source>
        <dbReference type="ARBA" id="ARBA00031573"/>
    </source>
</evidence>
<gene>
    <name evidence="13" type="ORF">Bpfe_023710</name>
</gene>
<evidence type="ECO:0000256" key="1">
    <source>
        <dbReference type="ARBA" id="ARBA00004120"/>
    </source>
</evidence>
<dbReference type="AlphaFoldDB" id="A0AAD8B2I9"/>